<keyword evidence="2" id="KW-1185">Reference proteome</keyword>
<dbReference type="GO" id="GO:0051287">
    <property type="term" value="F:NAD binding"/>
    <property type="evidence" value="ECO:0007669"/>
    <property type="project" value="UniProtKB-ARBA"/>
</dbReference>
<dbReference type="PIRSF" id="PIRSF016907">
    <property type="entry name" value="Kin_ATP-NAD"/>
    <property type="match status" value="1"/>
</dbReference>
<dbReference type="PANTHER" id="PTHR40697:SF2">
    <property type="entry name" value="ATP-NAD KINASE-RELATED"/>
    <property type="match status" value="1"/>
</dbReference>
<dbReference type="OrthoDB" id="5511344at2"/>
<dbReference type="InterPro" id="IPR002504">
    <property type="entry name" value="NADK"/>
</dbReference>
<dbReference type="InterPro" id="IPR039065">
    <property type="entry name" value="AcoX-like"/>
</dbReference>
<dbReference type="AlphaFoldDB" id="A0A2K9LGP4"/>
<dbReference type="Gene3D" id="3.40.50.10330">
    <property type="entry name" value="Probable inorganic polyphosphate/atp-NAD kinase, domain 1"/>
    <property type="match status" value="1"/>
</dbReference>
<evidence type="ECO:0000313" key="1">
    <source>
        <dbReference type="EMBL" id="AUM11397.1"/>
    </source>
</evidence>
<dbReference type="Pfam" id="PF01513">
    <property type="entry name" value="NAD_kinase"/>
    <property type="match status" value="1"/>
</dbReference>
<dbReference type="PANTHER" id="PTHR40697">
    <property type="entry name" value="ACETOIN CATABOLISM PROTEIN X"/>
    <property type="match status" value="1"/>
</dbReference>
<name>A0A2K9LGP4_9GAMM</name>
<keyword evidence="1" id="KW-0418">Kinase</keyword>
<evidence type="ECO:0000313" key="2">
    <source>
        <dbReference type="Proteomes" id="UP000235116"/>
    </source>
</evidence>
<dbReference type="RefSeq" id="WP_101892737.1">
    <property type="nucleotide sequence ID" value="NZ_CP022684.1"/>
</dbReference>
<dbReference type="InterPro" id="IPR011386">
    <property type="entry name" value="Put_ATP-NAD_kin"/>
</dbReference>
<sequence length="372" mass="40446">MNRIKIGLIINPMAGIGGAVGLKGSDGEAIVDEALHRGAIPRALQRVGIFLQELKPYAHYIQWFCWGGAMGEDSLQEAGFAHTVCGQCQDVTAAADTRESARALQQRGVDLIVFAGGDGTARDIHRAVGTTIPVLGVPAGVKIHSGVYAVHAKGAAEIVIKMIQGELVSVAQMEVRDIDEEAFRHGQVRASHFGELLVPAEERYLQHVKCGGKEVEAIALQEMAAHIIDDLEDDWLYILGPGTTTRAITDELGLEKTLLGVDLMLNHEIVQLDATEQDILHWLNQYPARIIVTLIGGQGHIFGRGNHQISPLVIRKVGRQQITIVATKTKLKEMAGRPLLVDTWDAELNQQLNGYMPVITGYEDAVLYPVEG</sequence>
<dbReference type="GO" id="GO:0005524">
    <property type="term" value="F:ATP binding"/>
    <property type="evidence" value="ECO:0007669"/>
    <property type="project" value="UniProtKB-ARBA"/>
</dbReference>
<dbReference type="GO" id="GO:0006741">
    <property type="term" value="P:NADP+ biosynthetic process"/>
    <property type="evidence" value="ECO:0007669"/>
    <property type="project" value="InterPro"/>
</dbReference>
<gene>
    <name evidence="1" type="ORF">Kalk_02700</name>
</gene>
<dbReference type="Pfam" id="PF20143">
    <property type="entry name" value="NAD_kinase_C"/>
    <property type="match status" value="1"/>
</dbReference>
<dbReference type="InterPro" id="IPR017438">
    <property type="entry name" value="ATP-NAD_kinase_N"/>
</dbReference>
<dbReference type="GO" id="GO:0003951">
    <property type="term" value="F:NAD+ kinase activity"/>
    <property type="evidence" value="ECO:0007669"/>
    <property type="project" value="InterPro"/>
</dbReference>
<reference evidence="2" key="1">
    <citation type="submission" date="2017-08" db="EMBL/GenBank/DDBJ databases">
        <title>Direct submision.</title>
        <authorList>
            <person name="Kim S.-J."/>
            <person name="Rhee S.-K."/>
        </authorList>
    </citation>
    <scope>NUCLEOTIDE SEQUENCE [LARGE SCALE GENOMIC DNA]</scope>
    <source>
        <strain evidence="2">GI5</strain>
    </source>
</reference>
<proteinExistence type="predicted"/>
<accession>A0A2K9LGP4</accession>
<keyword evidence="1" id="KW-0808">Transferase</keyword>
<dbReference type="InterPro" id="IPR016064">
    <property type="entry name" value="NAD/diacylglycerol_kinase_sf"/>
</dbReference>
<organism evidence="1 2">
    <name type="scientific">Ketobacter alkanivorans</name>
    <dbReference type="NCBI Taxonomy" id="1917421"/>
    <lineage>
        <taxon>Bacteria</taxon>
        <taxon>Pseudomonadati</taxon>
        <taxon>Pseudomonadota</taxon>
        <taxon>Gammaproteobacteria</taxon>
        <taxon>Pseudomonadales</taxon>
        <taxon>Ketobacteraceae</taxon>
        <taxon>Ketobacter</taxon>
    </lineage>
</organism>
<dbReference type="SUPFAM" id="SSF111331">
    <property type="entry name" value="NAD kinase/diacylglycerol kinase-like"/>
    <property type="match status" value="1"/>
</dbReference>
<dbReference type="EMBL" id="CP022684">
    <property type="protein sequence ID" value="AUM11397.1"/>
    <property type="molecule type" value="Genomic_DNA"/>
</dbReference>
<dbReference type="Proteomes" id="UP000235116">
    <property type="component" value="Chromosome"/>
</dbReference>
<protein>
    <submittedName>
        <fullName evidence="1">ATP-NAD kinase</fullName>
    </submittedName>
</protein>
<dbReference type="KEGG" id="kak:Kalk_02700"/>